<dbReference type="InterPro" id="IPR039049">
    <property type="entry name" value="ELOB"/>
</dbReference>
<dbReference type="Gene3D" id="3.10.20.90">
    <property type="entry name" value="Phosphatidylinositol 3-kinase Catalytic Subunit, Chain A, domain 1"/>
    <property type="match status" value="1"/>
</dbReference>
<dbReference type="SUPFAM" id="SSF54236">
    <property type="entry name" value="Ubiquitin-like"/>
    <property type="match status" value="1"/>
</dbReference>
<accession>A0A6G1SC45</accession>
<dbReference type="GO" id="GO:0070449">
    <property type="term" value="C:elongin complex"/>
    <property type="evidence" value="ECO:0007669"/>
    <property type="project" value="InterPro"/>
</dbReference>
<protein>
    <submittedName>
        <fullName evidence="2">Transcription elongation factor B polypeptide 2</fullName>
    </submittedName>
</protein>
<dbReference type="GO" id="GO:0030891">
    <property type="term" value="C:VCB complex"/>
    <property type="evidence" value="ECO:0007669"/>
    <property type="project" value="InterPro"/>
</dbReference>
<dbReference type="PANTHER" id="PTHR13248:SF4">
    <property type="entry name" value="ELONGIN B"/>
    <property type="match status" value="1"/>
</dbReference>
<feature type="domain" description="Ubiquitin-like" evidence="1">
    <location>
        <begin position="1"/>
        <end position="60"/>
    </location>
</feature>
<dbReference type="PANTHER" id="PTHR13248">
    <property type="entry name" value="TRANSCRIPTION ELONGATION FACTOR B POLYPEPTIDE 2"/>
    <property type="match status" value="1"/>
</dbReference>
<keyword evidence="2" id="KW-0251">Elongation factor</keyword>
<dbReference type="InterPro" id="IPR029071">
    <property type="entry name" value="Ubiquitin-like_domsf"/>
</dbReference>
<evidence type="ECO:0000313" key="2">
    <source>
        <dbReference type="EMBL" id="MDE47513.1"/>
    </source>
</evidence>
<dbReference type="AlphaFoldDB" id="A0A6G1SC45"/>
<proteinExistence type="predicted"/>
<gene>
    <name evidence="2" type="primary">Tceb2</name>
    <name evidence="2" type="ORF">g.20292</name>
</gene>
<reference evidence="2" key="1">
    <citation type="submission" date="2018-10" db="EMBL/GenBank/DDBJ databases">
        <title>Transcriptome assembly of Aceria tosichella (Wheat curl mite) Type 2.</title>
        <authorList>
            <person name="Scully E.D."/>
            <person name="Geib S.M."/>
            <person name="Palmer N.A."/>
            <person name="Gupta A.K."/>
            <person name="Sarath G."/>
            <person name="Tatineni S."/>
        </authorList>
    </citation>
    <scope>NUCLEOTIDE SEQUENCE</scope>
    <source>
        <strain evidence="2">LincolnNE</strain>
    </source>
</reference>
<organism evidence="2">
    <name type="scientific">Aceria tosichella</name>
    <name type="common">wheat curl mite</name>
    <dbReference type="NCBI Taxonomy" id="561515"/>
    <lineage>
        <taxon>Eukaryota</taxon>
        <taxon>Metazoa</taxon>
        <taxon>Ecdysozoa</taxon>
        <taxon>Arthropoda</taxon>
        <taxon>Chelicerata</taxon>
        <taxon>Arachnida</taxon>
        <taxon>Acari</taxon>
        <taxon>Acariformes</taxon>
        <taxon>Trombidiformes</taxon>
        <taxon>Prostigmata</taxon>
        <taxon>Eupodina</taxon>
        <taxon>Eriophyoidea</taxon>
        <taxon>Eriophyidae</taxon>
        <taxon>Eriophyinae</taxon>
        <taxon>Aceriini</taxon>
        <taxon>Aceria</taxon>
    </lineage>
</organism>
<sequence>MEIFLMVRRHKTTIFLDTRENATVADVKKMLSGIIKRPPEDQKLCYEKQILDEREELRHYFQGRAQSPATLGLMLRDPATGEFEQLHITEYSQPPELPSAMEKDDESL</sequence>
<dbReference type="Pfam" id="PF00240">
    <property type="entry name" value="ubiquitin"/>
    <property type="match status" value="1"/>
</dbReference>
<dbReference type="GO" id="GO:0006368">
    <property type="term" value="P:transcription elongation by RNA polymerase II"/>
    <property type="evidence" value="ECO:0007669"/>
    <property type="project" value="InterPro"/>
</dbReference>
<dbReference type="EMBL" id="GGYP01002742">
    <property type="protein sequence ID" value="MDE47513.1"/>
    <property type="molecule type" value="Transcribed_RNA"/>
</dbReference>
<evidence type="ECO:0000259" key="1">
    <source>
        <dbReference type="PROSITE" id="PS50053"/>
    </source>
</evidence>
<keyword evidence="2" id="KW-0648">Protein biosynthesis</keyword>
<dbReference type="InterPro" id="IPR000626">
    <property type="entry name" value="Ubiquitin-like_dom"/>
</dbReference>
<dbReference type="GO" id="GO:0003746">
    <property type="term" value="F:translation elongation factor activity"/>
    <property type="evidence" value="ECO:0007669"/>
    <property type="project" value="UniProtKB-KW"/>
</dbReference>
<name>A0A6G1SC45_9ACAR</name>
<dbReference type="PROSITE" id="PS50053">
    <property type="entry name" value="UBIQUITIN_2"/>
    <property type="match status" value="1"/>
</dbReference>